<organism evidence="2 3">
    <name type="scientific">Diploptera punctata</name>
    <name type="common">Pacific beetle cockroach</name>
    <dbReference type="NCBI Taxonomy" id="6984"/>
    <lineage>
        <taxon>Eukaryota</taxon>
        <taxon>Metazoa</taxon>
        <taxon>Ecdysozoa</taxon>
        <taxon>Arthropoda</taxon>
        <taxon>Hexapoda</taxon>
        <taxon>Insecta</taxon>
        <taxon>Pterygota</taxon>
        <taxon>Neoptera</taxon>
        <taxon>Polyneoptera</taxon>
        <taxon>Dictyoptera</taxon>
        <taxon>Blattodea</taxon>
        <taxon>Blaberoidea</taxon>
        <taxon>Blaberidae</taxon>
        <taxon>Diplopterinae</taxon>
        <taxon>Diploptera</taxon>
    </lineage>
</organism>
<proteinExistence type="predicted"/>
<evidence type="ECO:0000256" key="1">
    <source>
        <dbReference type="SAM" id="Phobius"/>
    </source>
</evidence>
<evidence type="ECO:0000313" key="3">
    <source>
        <dbReference type="Proteomes" id="UP001233999"/>
    </source>
</evidence>
<comment type="caution">
    <text evidence="2">The sequence shown here is derived from an EMBL/GenBank/DDBJ whole genome shotgun (WGS) entry which is preliminary data.</text>
</comment>
<feature type="transmembrane region" description="Helical" evidence="1">
    <location>
        <begin position="65"/>
        <end position="93"/>
    </location>
</feature>
<protein>
    <submittedName>
        <fullName evidence="2">Uncharacterized protein</fullName>
    </submittedName>
</protein>
<dbReference type="AlphaFoldDB" id="A0AAD7ZVD5"/>
<name>A0AAD7ZVD5_DIPPU</name>
<keyword evidence="3" id="KW-1185">Reference proteome</keyword>
<evidence type="ECO:0000313" key="2">
    <source>
        <dbReference type="EMBL" id="KAJ9587355.1"/>
    </source>
</evidence>
<gene>
    <name evidence="2" type="ORF">L9F63_019137</name>
</gene>
<feature type="non-terminal residue" evidence="2">
    <location>
        <position position="103"/>
    </location>
</feature>
<reference evidence="2" key="1">
    <citation type="journal article" date="2023" name="IScience">
        <title>Live-bearing cockroach genome reveals convergent evolutionary mechanisms linked to viviparity in insects and beyond.</title>
        <authorList>
            <person name="Fouks B."/>
            <person name="Harrison M.C."/>
            <person name="Mikhailova A.A."/>
            <person name="Marchal E."/>
            <person name="English S."/>
            <person name="Carruthers M."/>
            <person name="Jennings E.C."/>
            <person name="Chiamaka E.L."/>
            <person name="Frigard R.A."/>
            <person name="Pippel M."/>
            <person name="Attardo G.M."/>
            <person name="Benoit J.B."/>
            <person name="Bornberg-Bauer E."/>
            <person name="Tobe S.S."/>
        </authorList>
    </citation>
    <scope>NUCLEOTIDE SEQUENCE</scope>
    <source>
        <strain evidence="2">Stay&amp;Tobe</strain>
    </source>
</reference>
<dbReference type="EMBL" id="JASPKZ010006448">
    <property type="protein sequence ID" value="KAJ9587355.1"/>
    <property type="molecule type" value="Genomic_DNA"/>
</dbReference>
<sequence>TSYMTPRESLLGNFSILIRSHPLPFIAFSSFGLPYTVASHGVVMFYMVVINFLKSFEHKVIEIRPLVITLVNMTLAALVHDFYVTFLSCIFLHSFTHESSSLA</sequence>
<feature type="non-terminal residue" evidence="2">
    <location>
        <position position="1"/>
    </location>
</feature>
<reference evidence="2" key="2">
    <citation type="submission" date="2023-05" db="EMBL/GenBank/DDBJ databases">
        <authorList>
            <person name="Fouks B."/>
        </authorList>
    </citation>
    <scope>NUCLEOTIDE SEQUENCE</scope>
    <source>
        <strain evidence="2">Stay&amp;Tobe</strain>
        <tissue evidence="2">Testes</tissue>
    </source>
</reference>
<accession>A0AAD7ZVD5</accession>
<keyword evidence="1" id="KW-1133">Transmembrane helix</keyword>
<feature type="transmembrane region" description="Helical" evidence="1">
    <location>
        <begin position="32"/>
        <end position="53"/>
    </location>
</feature>
<dbReference type="Proteomes" id="UP001233999">
    <property type="component" value="Unassembled WGS sequence"/>
</dbReference>
<keyword evidence="1" id="KW-0812">Transmembrane</keyword>
<keyword evidence="1" id="KW-0472">Membrane</keyword>